<keyword evidence="1" id="KW-0812">Transmembrane</keyword>
<evidence type="ECO:0000259" key="2">
    <source>
        <dbReference type="Pfam" id="PF00487"/>
    </source>
</evidence>
<dbReference type="InterPro" id="IPR005804">
    <property type="entry name" value="FA_desaturase_dom"/>
</dbReference>
<keyword evidence="1" id="KW-1133">Transmembrane helix</keyword>
<accession>A0ABX4NKC4</accession>
<feature type="transmembrane region" description="Helical" evidence="1">
    <location>
        <begin position="170"/>
        <end position="190"/>
    </location>
</feature>
<protein>
    <submittedName>
        <fullName evidence="3">Fatty acid desaturase</fullName>
    </submittedName>
</protein>
<name>A0ABX4NKC4_9LEPT</name>
<dbReference type="InterPro" id="IPR012171">
    <property type="entry name" value="Fatty_acid_desaturase"/>
</dbReference>
<sequence>MKNGLPPHLTKIDSMKSLTALVLDWALIGFCFAASAYFESFFVYAISAVLIARTQLALAVLMHESAHGILIRNRNWNDRIGQIFTAGPLTVSLYDYRTGHLKHHQAPMVHDDPVAVIFKINDYPVSKKELAWRLFKDLTSISYFASVYEFLSGKHKNLLLRKNLSLKTKLFVAVSIFSFHCVLLGVLTFYGHMGLYFGLWILPSLTILQVFARIRAITEHAGYPPNKDQTLNARSIVRSNWQTFFCGPHNIHYHIEHHQYARVPFYRLKEAHDILFSRGELPSENLYSGYGKVLKDVTV</sequence>
<dbReference type="Proteomes" id="UP000231879">
    <property type="component" value="Unassembled WGS sequence"/>
</dbReference>
<evidence type="ECO:0000256" key="1">
    <source>
        <dbReference type="SAM" id="Phobius"/>
    </source>
</evidence>
<dbReference type="Pfam" id="PF00487">
    <property type="entry name" value="FA_desaturase"/>
    <property type="match status" value="1"/>
</dbReference>
<dbReference type="CDD" id="cd03510">
    <property type="entry name" value="Rhizobitoxine-FADS-like"/>
    <property type="match status" value="1"/>
</dbReference>
<comment type="caution">
    <text evidence="3">The sequence shown here is derived from an EMBL/GenBank/DDBJ whole genome shotgun (WGS) entry which is preliminary data.</text>
</comment>
<dbReference type="PANTHER" id="PTHR19353:SF19">
    <property type="entry name" value="DELTA(5) FATTY ACID DESATURASE C-RELATED"/>
    <property type="match status" value="1"/>
</dbReference>
<evidence type="ECO:0000313" key="3">
    <source>
        <dbReference type="EMBL" id="PJZ57271.1"/>
    </source>
</evidence>
<feature type="domain" description="Fatty acid desaturase" evidence="2">
    <location>
        <begin position="42"/>
        <end position="276"/>
    </location>
</feature>
<dbReference type="EMBL" id="NPDS01000004">
    <property type="protein sequence ID" value="PJZ57271.1"/>
    <property type="molecule type" value="Genomic_DNA"/>
</dbReference>
<dbReference type="RefSeq" id="WP_100762575.1">
    <property type="nucleotide sequence ID" value="NZ_NPDS01000004.1"/>
</dbReference>
<gene>
    <name evidence="3" type="ORF">CH367_11105</name>
</gene>
<proteinExistence type="predicted"/>
<reference evidence="3 4" key="1">
    <citation type="submission" date="2017-07" db="EMBL/GenBank/DDBJ databases">
        <title>Leptospira spp. isolated from tropical soils.</title>
        <authorList>
            <person name="Thibeaux R."/>
            <person name="Iraola G."/>
            <person name="Ferres I."/>
            <person name="Bierque E."/>
            <person name="Girault D."/>
            <person name="Soupe-Gilbert M.-E."/>
            <person name="Picardeau M."/>
            <person name="Goarant C."/>
        </authorList>
    </citation>
    <scope>NUCLEOTIDE SEQUENCE [LARGE SCALE GENOMIC DNA]</scope>
    <source>
        <strain evidence="3 4">FH4-C-A1</strain>
    </source>
</reference>
<keyword evidence="1" id="KW-0472">Membrane</keyword>
<keyword evidence="4" id="KW-1185">Reference proteome</keyword>
<feature type="transmembrane region" description="Helical" evidence="1">
    <location>
        <begin position="21"/>
        <end position="38"/>
    </location>
</feature>
<evidence type="ECO:0000313" key="4">
    <source>
        <dbReference type="Proteomes" id="UP000231879"/>
    </source>
</evidence>
<organism evidence="3 4">
    <name type="scientific">Leptospira barantonii</name>
    <dbReference type="NCBI Taxonomy" id="2023184"/>
    <lineage>
        <taxon>Bacteria</taxon>
        <taxon>Pseudomonadati</taxon>
        <taxon>Spirochaetota</taxon>
        <taxon>Spirochaetia</taxon>
        <taxon>Leptospirales</taxon>
        <taxon>Leptospiraceae</taxon>
        <taxon>Leptospira</taxon>
    </lineage>
</organism>
<dbReference type="PANTHER" id="PTHR19353">
    <property type="entry name" value="FATTY ACID DESATURASE 2"/>
    <property type="match status" value="1"/>
</dbReference>